<evidence type="ECO:0000313" key="2">
    <source>
        <dbReference type="Proteomes" id="UP001146019"/>
    </source>
</evidence>
<reference evidence="1" key="1">
    <citation type="submission" date="2022-11" db="EMBL/GenBank/DDBJ databases">
        <title>Biodiversity and phylogenetic relationships of bacteria.</title>
        <authorList>
            <person name="Machado R.A.R."/>
            <person name="Bhat A."/>
            <person name="Loulou A."/>
            <person name="Kallel S."/>
        </authorList>
    </citation>
    <scope>NUCLEOTIDE SEQUENCE</scope>
    <source>
        <strain evidence="1">A-IN1</strain>
    </source>
</reference>
<evidence type="ECO:0000313" key="1">
    <source>
        <dbReference type="EMBL" id="MCX5467612.1"/>
    </source>
</evidence>
<name>A0A9X3DUL3_9GAMM</name>
<dbReference type="EMBL" id="JAPKMY010000003">
    <property type="protein sequence ID" value="MCX5467612.1"/>
    <property type="molecule type" value="Genomic_DNA"/>
</dbReference>
<organism evidence="1 2">
    <name type="scientific">Acinetobacter nematophilus</name>
    <dbReference type="NCBI Taxonomy" id="2994642"/>
    <lineage>
        <taxon>Bacteria</taxon>
        <taxon>Pseudomonadati</taxon>
        <taxon>Pseudomonadota</taxon>
        <taxon>Gammaproteobacteria</taxon>
        <taxon>Moraxellales</taxon>
        <taxon>Moraxellaceae</taxon>
        <taxon>Acinetobacter</taxon>
    </lineage>
</organism>
<keyword evidence="2" id="KW-1185">Reference proteome</keyword>
<protein>
    <submittedName>
        <fullName evidence="1">Uncharacterized protein</fullName>
    </submittedName>
</protein>
<dbReference type="AlphaFoldDB" id="A0A9X3DUL3"/>
<dbReference type="Proteomes" id="UP001146019">
    <property type="component" value="Unassembled WGS sequence"/>
</dbReference>
<gene>
    <name evidence="1" type="ORF">OSH00_07615</name>
</gene>
<dbReference type="RefSeq" id="WP_266129936.1">
    <property type="nucleotide sequence ID" value="NZ_JAPKMY010000003.1"/>
</dbReference>
<sequence length="60" mass="7097">MFVYSDFEAKEIGSAWLKKAEDFLFQYFRKFAWKLMQEAMLVNSILDTDGMSSNTLKIMM</sequence>
<comment type="caution">
    <text evidence="1">The sequence shown here is derived from an EMBL/GenBank/DDBJ whole genome shotgun (WGS) entry which is preliminary data.</text>
</comment>
<accession>A0A9X3DUL3</accession>
<proteinExistence type="predicted"/>